<dbReference type="AlphaFoldDB" id="A0A5E4N9G1"/>
<organism evidence="1 2">
    <name type="scientific">Cinara cedri</name>
    <dbReference type="NCBI Taxonomy" id="506608"/>
    <lineage>
        <taxon>Eukaryota</taxon>
        <taxon>Metazoa</taxon>
        <taxon>Ecdysozoa</taxon>
        <taxon>Arthropoda</taxon>
        <taxon>Hexapoda</taxon>
        <taxon>Insecta</taxon>
        <taxon>Pterygota</taxon>
        <taxon>Neoptera</taxon>
        <taxon>Paraneoptera</taxon>
        <taxon>Hemiptera</taxon>
        <taxon>Sternorrhyncha</taxon>
        <taxon>Aphidomorpha</taxon>
        <taxon>Aphidoidea</taxon>
        <taxon>Aphididae</taxon>
        <taxon>Lachninae</taxon>
        <taxon>Cinara</taxon>
    </lineage>
</organism>
<evidence type="ECO:0000313" key="2">
    <source>
        <dbReference type="Proteomes" id="UP000325440"/>
    </source>
</evidence>
<reference evidence="1 2" key="1">
    <citation type="submission" date="2019-08" db="EMBL/GenBank/DDBJ databases">
        <authorList>
            <person name="Alioto T."/>
            <person name="Alioto T."/>
            <person name="Gomez Garrido J."/>
        </authorList>
    </citation>
    <scope>NUCLEOTIDE SEQUENCE [LARGE SCALE GENOMIC DNA]</scope>
</reference>
<protein>
    <submittedName>
        <fullName evidence="1">Uncharacterized protein</fullName>
    </submittedName>
</protein>
<proteinExistence type="predicted"/>
<dbReference type="EMBL" id="CABPRJ010001897">
    <property type="protein sequence ID" value="VVC39746.1"/>
    <property type="molecule type" value="Genomic_DNA"/>
</dbReference>
<sequence>MWTWRIMMKISWIENKSNMEVLNMINTPRPIIKIMKMRKTKFFGHMMRHDTIITNIMERKINGNRGRIRPRETNLGNIMKLLPLVSYEEVKRLEDQRKNWLQRKGEAIRQ</sequence>
<keyword evidence="2" id="KW-1185">Reference proteome</keyword>
<gene>
    <name evidence="1" type="ORF">CINCED_3A004050</name>
</gene>
<dbReference type="Proteomes" id="UP000325440">
    <property type="component" value="Unassembled WGS sequence"/>
</dbReference>
<name>A0A5E4N9G1_9HEMI</name>
<accession>A0A5E4N9G1</accession>
<dbReference type="OrthoDB" id="8196546at2759"/>
<evidence type="ECO:0000313" key="1">
    <source>
        <dbReference type="EMBL" id="VVC39746.1"/>
    </source>
</evidence>